<dbReference type="Pfam" id="PF00028">
    <property type="entry name" value="Cadherin"/>
    <property type="match status" value="2"/>
</dbReference>
<dbReference type="GO" id="GO:0007156">
    <property type="term" value="P:homophilic cell adhesion via plasma membrane adhesion molecules"/>
    <property type="evidence" value="ECO:0007669"/>
    <property type="project" value="InterPro"/>
</dbReference>
<keyword evidence="12" id="KW-1185">Reference proteome</keyword>
<evidence type="ECO:0000313" key="11">
    <source>
        <dbReference type="EMBL" id="VDK18773.1"/>
    </source>
</evidence>
<dbReference type="CDD" id="cd11304">
    <property type="entry name" value="Cadherin_repeat"/>
    <property type="match status" value="3"/>
</dbReference>
<dbReference type="Proteomes" id="UP000267096">
    <property type="component" value="Unassembled WGS sequence"/>
</dbReference>
<evidence type="ECO:0000256" key="4">
    <source>
        <dbReference type="ARBA" id="ARBA00022737"/>
    </source>
</evidence>
<reference evidence="11 12" key="2">
    <citation type="submission" date="2018-11" db="EMBL/GenBank/DDBJ databases">
        <authorList>
            <consortium name="Pathogen Informatics"/>
        </authorList>
    </citation>
    <scope>NUCLEOTIDE SEQUENCE [LARGE SCALE GENOMIC DNA]</scope>
</reference>
<reference evidence="13" key="1">
    <citation type="submission" date="2017-02" db="UniProtKB">
        <authorList>
            <consortium name="WormBaseParasite"/>
        </authorList>
    </citation>
    <scope>IDENTIFICATION</scope>
</reference>
<evidence type="ECO:0000256" key="5">
    <source>
        <dbReference type="ARBA" id="ARBA00022837"/>
    </source>
</evidence>
<dbReference type="InterPro" id="IPR015919">
    <property type="entry name" value="Cadherin-like_sf"/>
</dbReference>
<accession>A0A0M3J215</accession>
<keyword evidence="8" id="KW-0325">Glycoprotein</keyword>
<dbReference type="WBParaSite" id="ASIM_0000157001-mRNA-1">
    <property type="protein sequence ID" value="ASIM_0000157001-mRNA-1"/>
    <property type="gene ID" value="ASIM_0000157001"/>
</dbReference>
<keyword evidence="4" id="KW-0677">Repeat</keyword>
<organism evidence="13">
    <name type="scientific">Anisakis simplex</name>
    <name type="common">Herring worm</name>
    <dbReference type="NCBI Taxonomy" id="6269"/>
    <lineage>
        <taxon>Eukaryota</taxon>
        <taxon>Metazoa</taxon>
        <taxon>Ecdysozoa</taxon>
        <taxon>Nematoda</taxon>
        <taxon>Chromadorea</taxon>
        <taxon>Rhabditida</taxon>
        <taxon>Spirurina</taxon>
        <taxon>Ascaridomorpha</taxon>
        <taxon>Ascaridoidea</taxon>
        <taxon>Anisakidae</taxon>
        <taxon>Anisakis</taxon>
        <taxon>Anisakis simplex complex</taxon>
    </lineage>
</organism>
<dbReference type="Gene3D" id="2.60.40.60">
    <property type="entry name" value="Cadherins"/>
    <property type="match status" value="3"/>
</dbReference>
<evidence type="ECO:0000256" key="1">
    <source>
        <dbReference type="ARBA" id="ARBA00004167"/>
    </source>
</evidence>
<evidence type="ECO:0000256" key="6">
    <source>
        <dbReference type="ARBA" id="ARBA00022989"/>
    </source>
</evidence>
<dbReference type="PROSITE" id="PS50268">
    <property type="entry name" value="CADHERIN_2"/>
    <property type="match status" value="3"/>
</dbReference>
<dbReference type="GO" id="GO:0005509">
    <property type="term" value="F:calcium ion binding"/>
    <property type="evidence" value="ECO:0007669"/>
    <property type="project" value="UniProtKB-UniRule"/>
</dbReference>
<evidence type="ECO:0000313" key="12">
    <source>
        <dbReference type="Proteomes" id="UP000267096"/>
    </source>
</evidence>
<gene>
    <name evidence="11" type="ORF">ASIM_LOCUS1448</name>
</gene>
<protein>
    <submittedName>
        <fullName evidence="13">Cadherin domain protein</fullName>
    </submittedName>
</protein>
<evidence type="ECO:0000256" key="3">
    <source>
        <dbReference type="ARBA" id="ARBA00022729"/>
    </source>
</evidence>
<dbReference type="PROSITE" id="PS00232">
    <property type="entry name" value="CADHERIN_1"/>
    <property type="match status" value="1"/>
</dbReference>
<keyword evidence="2" id="KW-0812">Transmembrane</keyword>
<comment type="subcellular location">
    <subcellularLocation>
        <location evidence="1">Membrane</location>
        <topology evidence="1">Single-pass membrane protein</topology>
    </subcellularLocation>
</comment>
<dbReference type="OrthoDB" id="6252479at2759"/>
<evidence type="ECO:0000259" key="10">
    <source>
        <dbReference type="PROSITE" id="PS50268"/>
    </source>
</evidence>
<keyword evidence="6" id="KW-1133">Transmembrane helix</keyword>
<dbReference type="InterPro" id="IPR020894">
    <property type="entry name" value="Cadherin_CS"/>
</dbReference>
<feature type="domain" description="Cadherin" evidence="10">
    <location>
        <begin position="1"/>
        <end position="67"/>
    </location>
</feature>
<dbReference type="GO" id="GO:0005886">
    <property type="term" value="C:plasma membrane"/>
    <property type="evidence" value="ECO:0007669"/>
    <property type="project" value="InterPro"/>
</dbReference>
<feature type="domain" description="Cadherin" evidence="10">
    <location>
        <begin position="182"/>
        <end position="263"/>
    </location>
</feature>
<dbReference type="InterPro" id="IPR002126">
    <property type="entry name" value="Cadherin-like_dom"/>
</dbReference>
<dbReference type="SUPFAM" id="SSF49313">
    <property type="entry name" value="Cadherin-like"/>
    <property type="match status" value="3"/>
</dbReference>
<evidence type="ECO:0000256" key="7">
    <source>
        <dbReference type="ARBA" id="ARBA00023136"/>
    </source>
</evidence>
<dbReference type="SMART" id="SM00112">
    <property type="entry name" value="CA"/>
    <property type="match status" value="2"/>
</dbReference>
<keyword evidence="3" id="KW-0732">Signal</keyword>
<evidence type="ECO:0000256" key="9">
    <source>
        <dbReference type="PROSITE-ProRule" id="PRU00043"/>
    </source>
</evidence>
<dbReference type="PANTHER" id="PTHR24028">
    <property type="entry name" value="CADHERIN-87A"/>
    <property type="match status" value="1"/>
</dbReference>
<dbReference type="PRINTS" id="PR00205">
    <property type="entry name" value="CADHERIN"/>
</dbReference>
<evidence type="ECO:0000256" key="2">
    <source>
        <dbReference type="ARBA" id="ARBA00022692"/>
    </source>
</evidence>
<keyword evidence="5 9" id="KW-0106">Calcium</keyword>
<dbReference type="FunFam" id="2.60.40.60:FF:000033">
    <property type="entry name" value="FAT atypical cadherin 1"/>
    <property type="match status" value="1"/>
</dbReference>
<sequence>MSYFVLTVDFFQINETVAVIVSPAADLDYEKSTEMFIVLRVDDSGGNSDSAAAVVRIMDVNDNAPVFSPNQYKIEAVENWPAGTVITMVNAVDKDSGENGRIEYSLLQNGERYFEIDEETGVVRTVRPLIGLARAQPYQLIVTAVDRGVPPLNSTATISVRVLESTSLSRDGDDKEIHISTPPINFVLELDENTPANRRVYTVQARVGGFNDQFEREIKYSITPVDNETDDGWFNIDSSSGDVFTSRELDYEKQPFITVSVFACFFWVLRMMF</sequence>
<dbReference type="AlphaFoldDB" id="A0A0M3J215"/>
<evidence type="ECO:0000313" key="13">
    <source>
        <dbReference type="WBParaSite" id="ASIM_0000157001-mRNA-1"/>
    </source>
</evidence>
<dbReference type="EMBL" id="UYRR01001548">
    <property type="protein sequence ID" value="VDK18773.1"/>
    <property type="molecule type" value="Genomic_DNA"/>
</dbReference>
<dbReference type="InterPro" id="IPR050174">
    <property type="entry name" value="Protocadherin/Cadherin-CA"/>
</dbReference>
<evidence type="ECO:0000256" key="8">
    <source>
        <dbReference type="ARBA" id="ARBA00023180"/>
    </source>
</evidence>
<name>A0A0M3J215_ANISI</name>
<keyword evidence="7" id="KW-0472">Membrane</keyword>
<dbReference type="PANTHER" id="PTHR24028:SF328">
    <property type="entry name" value="CADHERIN-3"/>
    <property type="match status" value="1"/>
</dbReference>
<proteinExistence type="predicted"/>
<feature type="domain" description="Cadherin" evidence="10">
    <location>
        <begin position="68"/>
        <end position="185"/>
    </location>
</feature>